<keyword evidence="1" id="KW-0472">Membrane</keyword>
<evidence type="ECO:0000313" key="3">
    <source>
        <dbReference type="Proteomes" id="UP001499979"/>
    </source>
</evidence>
<organism evidence="2 3">
    <name type="scientific">Nocardioides aquiterrae</name>
    <dbReference type="NCBI Taxonomy" id="203799"/>
    <lineage>
        <taxon>Bacteria</taxon>
        <taxon>Bacillati</taxon>
        <taxon>Actinomycetota</taxon>
        <taxon>Actinomycetes</taxon>
        <taxon>Propionibacteriales</taxon>
        <taxon>Nocardioidaceae</taxon>
        <taxon>Nocardioides</taxon>
    </lineage>
</organism>
<sequence>MTENQERPTTNKPLYGPERPKWWPLLAVVGLVVVLVAIFLLVTWVQQNH</sequence>
<protein>
    <submittedName>
        <fullName evidence="2">Uncharacterized protein</fullName>
    </submittedName>
</protein>
<reference evidence="3" key="1">
    <citation type="journal article" date="2019" name="Int. J. Syst. Evol. Microbiol.">
        <title>The Global Catalogue of Microorganisms (GCM) 10K type strain sequencing project: providing services to taxonomists for standard genome sequencing and annotation.</title>
        <authorList>
            <consortium name="The Broad Institute Genomics Platform"/>
            <consortium name="The Broad Institute Genome Sequencing Center for Infectious Disease"/>
            <person name="Wu L."/>
            <person name="Ma J."/>
        </authorList>
    </citation>
    <scope>NUCLEOTIDE SEQUENCE [LARGE SCALE GENOMIC DNA]</scope>
    <source>
        <strain evidence="3">JCM 11813</strain>
    </source>
</reference>
<keyword evidence="1" id="KW-0812">Transmembrane</keyword>
<gene>
    <name evidence="2" type="ORF">GCM10009606_49900</name>
</gene>
<name>A0ABP4FG39_9ACTN</name>
<accession>A0ABP4FG39</accession>
<keyword evidence="1" id="KW-1133">Transmembrane helix</keyword>
<dbReference type="EMBL" id="BAAAJE010000041">
    <property type="protein sequence ID" value="GAA1166807.1"/>
    <property type="molecule type" value="Genomic_DNA"/>
</dbReference>
<evidence type="ECO:0000313" key="2">
    <source>
        <dbReference type="EMBL" id="GAA1166807.1"/>
    </source>
</evidence>
<keyword evidence="3" id="KW-1185">Reference proteome</keyword>
<dbReference type="RefSeq" id="WP_343911418.1">
    <property type="nucleotide sequence ID" value="NZ_BAAAJE010000041.1"/>
</dbReference>
<proteinExistence type="predicted"/>
<comment type="caution">
    <text evidence="2">The sequence shown here is derived from an EMBL/GenBank/DDBJ whole genome shotgun (WGS) entry which is preliminary data.</text>
</comment>
<feature type="transmembrane region" description="Helical" evidence="1">
    <location>
        <begin position="22"/>
        <end position="45"/>
    </location>
</feature>
<evidence type="ECO:0000256" key="1">
    <source>
        <dbReference type="SAM" id="Phobius"/>
    </source>
</evidence>
<dbReference type="Proteomes" id="UP001499979">
    <property type="component" value="Unassembled WGS sequence"/>
</dbReference>